<gene>
    <name evidence="11" type="primary">galK</name>
    <name evidence="11" type="ORF">IEZ26_00150</name>
</gene>
<dbReference type="PROSITE" id="PS00106">
    <property type="entry name" value="GALACTOKINASE"/>
    <property type="match status" value="1"/>
</dbReference>
<dbReference type="InterPro" id="IPR006204">
    <property type="entry name" value="GHMP_kinase_N_dom"/>
</dbReference>
<reference evidence="11 12" key="1">
    <citation type="submission" date="2020-09" db="EMBL/GenBank/DDBJ databases">
        <title>novel species in genus Nocardioides.</title>
        <authorList>
            <person name="Zhang G."/>
        </authorList>
    </citation>
    <scope>NUCLEOTIDE SEQUENCE [LARGE SCALE GENOMIC DNA]</scope>
    <source>
        <strain evidence="11 12">KCTC 39551</strain>
    </source>
</reference>
<accession>A0ABR8N982</accession>
<evidence type="ECO:0000256" key="4">
    <source>
        <dbReference type="ARBA" id="ARBA00022777"/>
    </source>
</evidence>
<dbReference type="PROSITE" id="PS00627">
    <property type="entry name" value="GHMP_KINASES_ATP"/>
    <property type="match status" value="1"/>
</dbReference>
<dbReference type="GO" id="GO:0004335">
    <property type="term" value="F:galactokinase activity"/>
    <property type="evidence" value="ECO:0007669"/>
    <property type="project" value="UniProtKB-EC"/>
</dbReference>
<dbReference type="NCBIfam" id="TIGR00131">
    <property type="entry name" value="gal_kin"/>
    <property type="match status" value="1"/>
</dbReference>
<dbReference type="Gene3D" id="3.30.70.890">
    <property type="entry name" value="GHMP kinase, C-terminal domain"/>
    <property type="match status" value="1"/>
</dbReference>
<evidence type="ECO:0000259" key="8">
    <source>
        <dbReference type="Pfam" id="PF00288"/>
    </source>
</evidence>
<dbReference type="InterPro" id="IPR014721">
    <property type="entry name" value="Ribsml_uS5_D2-typ_fold_subgr"/>
</dbReference>
<dbReference type="SUPFAM" id="SSF54211">
    <property type="entry name" value="Ribosomal protein S5 domain 2-like"/>
    <property type="match status" value="1"/>
</dbReference>
<dbReference type="InterPro" id="IPR013750">
    <property type="entry name" value="GHMP_kinase_C_dom"/>
</dbReference>
<dbReference type="Pfam" id="PF08544">
    <property type="entry name" value="GHMP_kinases_C"/>
    <property type="match status" value="1"/>
</dbReference>
<dbReference type="PANTHER" id="PTHR10457:SF7">
    <property type="entry name" value="GALACTOKINASE-RELATED"/>
    <property type="match status" value="1"/>
</dbReference>
<dbReference type="InterPro" id="IPR020568">
    <property type="entry name" value="Ribosomal_Su5_D2-typ_SF"/>
</dbReference>
<dbReference type="InterPro" id="IPR036554">
    <property type="entry name" value="GHMP_kinase_C_sf"/>
</dbReference>
<protein>
    <recommendedName>
        <fullName evidence="7">Galactokinase</fullName>
        <ecNumber evidence="7">2.7.1.6</ecNumber>
    </recommendedName>
</protein>
<proteinExistence type="inferred from homology"/>
<feature type="domain" description="Galactokinase N-terminal" evidence="10">
    <location>
        <begin position="32"/>
        <end position="72"/>
    </location>
</feature>
<sequence length="412" mass="43467">MRPPKYDSDHWSIGCGYVWQQRLTQRKTVTREAPVTSWFAPGRINLIGEHTDYNDGFVLPFALAVGCTTTVSAAGAGSAGSAEGSDAWTVRSVQQPDPVVVRRSGLRATDLPDVPEWSRYVLGALWLLTDRGIVVPPLEIEVDSDVPSGAGLSSSAALVCSVARAVDAHLGLGLDDDALFALTRDVENDAVGAPTGGMDQLVSLRGEAGHALFCDMRSHETRSVPLDLGGSGLAVLVADTRAPHRHSDGEYGARRRGCEEAARRLGVPALRDVTADDLDAALERLDDEELTRYVRHVVTEDDRVLTVVRLLDGGGLADIGPLLTASHRSMRDDFRITVPEVDTAVDALLEAGALGARMTGGGFGGCVIGLVPERTLDAAGDAVRRAFADAGFGEPDLFTAAPSQGAHSVTGA</sequence>
<evidence type="ECO:0000259" key="10">
    <source>
        <dbReference type="Pfam" id="PF10509"/>
    </source>
</evidence>
<evidence type="ECO:0000256" key="2">
    <source>
        <dbReference type="ARBA" id="ARBA00022679"/>
    </source>
</evidence>
<feature type="domain" description="GHMP kinase N-terminal" evidence="8">
    <location>
        <begin position="120"/>
        <end position="206"/>
    </location>
</feature>
<evidence type="ECO:0000313" key="12">
    <source>
        <dbReference type="Proteomes" id="UP000618818"/>
    </source>
</evidence>
<dbReference type="Gene3D" id="3.30.230.10">
    <property type="match status" value="1"/>
</dbReference>
<comment type="caution">
    <text evidence="11">The sequence shown here is derived from an EMBL/GenBank/DDBJ whole genome shotgun (WGS) entry which is preliminary data.</text>
</comment>
<dbReference type="InterPro" id="IPR006203">
    <property type="entry name" value="GHMP_knse_ATP-bd_CS"/>
</dbReference>
<evidence type="ECO:0000256" key="5">
    <source>
        <dbReference type="ARBA" id="ARBA00022840"/>
    </source>
</evidence>
<evidence type="ECO:0000313" key="11">
    <source>
        <dbReference type="EMBL" id="MBD3923014.1"/>
    </source>
</evidence>
<evidence type="ECO:0000256" key="1">
    <source>
        <dbReference type="ARBA" id="ARBA00006566"/>
    </source>
</evidence>
<comment type="similarity">
    <text evidence="1">Belongs to the GHMP kinase family. GalK subfamily.</text>
</comment>
<dbReference type="Pfam" id="PF00288">
    <property type="entry name" value="GHMP_kinases_N"/>
    <property type="match status" value="1"/>
</dbReference>
<dbReference type="PIRSF" id="PIRSF000530">
    <property type="entry name" value="Galactokinase"/>
    <property type="match status" value="1"/>
</dbReference>
<dbReference type="PRINTS" id="PR00473">
    <property type="entry name" value="GALCTOKINASE"/>
</dbReference>
<dbReference type="Pfam" id="PF10509">
    <property type="entry name" value="GalKase_gal_bdg"/>
    <property type="match status" value="1"/>
</dbReference>
<evidence type="ECO:0000256" key="7">
    <source>
        <dbReference type="NCBIfam" id="TIGR00131"/>
    </source>
</evidence>
<evidence type="ECO:0000256" key="6">
    <source>
        <dbReference type="ARBA" id="ARBA00023144"/>
    </source>
</evidence>
<evidence type="ECO:0000259" key="9">
    <source>
        <dbReference type="Pfam" id="PF08544"/>
    </source>
</evidence>
<keyword evidence="6" id="KW-0119">Carbohydrate metabolism</keyword>
<dbReference type="InterPro" id="IPR000705">
    <property type="entry name" value="Galactokinase"/>
</dbReference>
<name>A0ABR8N982_9ACTN</name>
<dbReference type="Proteomes" id="UP000618818">
    <property type="component" value="Unassembled WGS sequence"/>
</dbReference>
<keyword evidence="4" id="KW-0418">Kinase</keyword>
<evidence type="ECO:0000256" key="3">
    <source>
        <dbReference type="ARBA" id="ARBA00022741"/>
    </source>
</evidence>
<dbReference type="InterPro" id="IPR019539">
    <property type="entry name" value="GalKase_N"/>
</dbReference>
<keyword evidence="5" id="KW-0067">ATP-binding</keyword>
<keyword evidence="12" id="KW-1185">Reference proteome</keyword>
<keyword evidence="6" id="KW-0299">Galactose metabolism</keyword>
<dbReference type="InterPro" id="IPR019741">
    <property type="entry name" value="Galactokinase_CS"/>
</dbReference>
<dbReference type="PANTHER" id="PTHR10457">
    <property type="entry name" value="MEVALONATE KINASE/GALACTOKINASE"/>
    <property type="match status" value="1"/>
</dbReference>
<feature type="domain" description="GHMP kinase C-terminal" evidence="9">
    <location>
        <begin position="314"/>
        <end position="388"/>
    </location>
</feature>
<keyword evidence="3" id="KW-0547">Nucleotide-binding</keyword>
<organism evidence="11 12">
    <name type="scientific">Nocardioides cavernae</name>
    <dbReference type="NCBI Taxonomy" id="1921566"/>
    <lineage>
        <taxon>Bacteria</taxon>
        <taxon>Bacillati</taxon>
        <taxon>Actinomycetota</taxon>
        <taxon>Actinomycetes</taxon>
        <taxon>Propionibacteriales</taxon>
        <taxon>Nocardioidaceae</taxon>
        <taxon>Nocardioides</taxon>
    </lineage>
</organism>
<dbReference type="EC" id="2.7.1.6" evidence="7"/>
<dbReference type="PRINTS" id="PR00959">
    <property type="entry name" value="MEVGALKINASE"/>
</dbReference>
<dbReference type="SUPFAM" id="SSF55060">
    <property type="entry name" value="GHMP Kinase, C-terminal domain"/>
    <property type="match status" value="1"/>
</dbReference>
<dbReference type="EMBL" id="JACXYZ010000001">
    <property type="protein sequence ID" value="MBD3923014.1"/>
    <property type="molecule type" value="Genomic_DNA"/>
</dbReference>
<dbReference type="InterPro" id="IPR006206">
    <property type="entry name" value="Mevalonate/galactokinase"/>
</dbReference>
<keyword evidence="2 11" id="KW-0808">Transferase</keyword>